<accession>A0AAV7LRY5</accession>
<name>A0AAV7LRY5_PLEWA</name>
<evidence type="ECO:0000313" key="2">
    <source>
        <dbReference type="Proteomes" id="UP001066276"/>
    </source>
</evidence>
<proteinExistence type="predicted"/>
<comment type="caution">
    <text evidence="1">The sequence shown here is derived from an EMBL/GenBank/DDBJ whole genome shotgun (WGS) entry which is preliminary data.</text>
</comment>
<dbReference type="AlphaFoldDB" id="A0AAV7LRY5"/>
<evidence type="ECO:0000313" key="1">
    <source>
        <dbReference type="EMBL" id="KAJ1091633.1"/>
    </source>
</evidence>
<reference evidence="1" key="1">
    <citation type="journal article" date="2022" name="bioRxiv">
        <title>Sequencing and chromosome-scale assembly of the giantPleurodeles waltlgenome.</title>
        <authorList>
            <person name="Brown T."/>
            <person name="Elewa A."/>
            <person name="Iarovenko S."/>
            <person name="Subramanian E."/>
            <person name="Araus A.J."/>
            <person name="Petzold A."/>
            <person name="Susuki M."/>
            <person name="Suzuki K.-i.T."/>
            <person name="Hayashi T."/>
            <person name="Toyoda A."/>
            <person name="Oliveira C."/>
            <person name="Osipova E."/>
            <person name="Leigh N.D."/>
            <person name="Simon A."/>
            <person name="Yun M.H."/>
        </authorList>
    </citation>
    <scope>NUCLEOTIDE SEQUENCE</scope>
    <source>
        <strain evidence="1">20211129_DDA</strain>
        <tissue evidence="1">Liver</tissue>
    </source>
</reference>
<gene>
    <name evidence="1" type="ORF">NDU88_004750</name>
</gene>
<dbReference type="Proteomes" id="UP001066276">
    <property type="component" value="Chromosome 11"/>
</dbReference>
<dbReference type="EMBL" id="JANPWB010000015">
    <property type="protein sequence ID" value="KAJ1091633.1"/>
    <property type="molecule type" value="Genomic_DNA"/>
</dbReference>
<organism evidence="1 2">
    <name type="scientific">Pleurodeles waltl</name>
    <name type="common">Iberian ribbed newt</name>
    <dbReference type="NCBI Taxonomy" id="8319"/>
    <lineage>
        <taxon>Eukaryota</taxon>
        <taxon>Metazoa</taxon>
        <taxon>Chordata</taxon>
        <taxon>Craniata</taxon>
        <taxon>Vertebrata</taxon>
        <taxon>Euteleostomi</taxon>
        <taxon>Amphibia</taxon>
        <taxon>Batrachia</taxon>
        <taxon>Caudata</taxon>
        <taxon>Salamandroidea</taxon>
        <taxon>Salamandridae</taxon>
        <taxon>Pleurodelinae</taxon>
        <taxon>Pleurodeles</taxon>
    </lineage>
</organism>
<protein>
    <submittedName>
        <fullName evidence="1">Uncharacterized protein</fullName>
    </submittedName>
</protein>
<keyword evidence="2" id="KW-1185">Reference proteome</keyword>
<sequence length="164" mass="17704">MLEIRNLNTNIAPLGAWPGRRARWPTRLGLKLRFCLSCGRLRRGRAWRCLPGGPGDKWSIAGAAGNGAEVGLRGPGLVLSSAPRTLLRRGEERDCGRSWQLCTAGSESVSESRTGGRLGRGSRSFGARAAGRPLGFCGPALEKAFLFGPWALWLHRLPAWEDGA</sequence>